<proteinExistence type="predicted"/>
<dbReference type="EMBL" id="CCKQ01005928">
    <property type="protein sequence ID" value="CDW77194.1"/>
    <property type="molecule type" value="Genomic_DNA"/>
</dbReference>
<keyword evidence="8" id="KW-1185">Reference proteome</keyword>
<name>A0A078A5M0_STYLE</name>
<dbReference type="AlphaFoldDB" id="A0A078A5M0"/>
<feature type="transmembrane region" description="Helical" evidence="6">
    <location>
        <begin position="346"/>
        <end position="369"/>
    </location>
</feature>
<feature type="transmembrane region" description="Helical" evidence="6">
    <location>
        <begin position="104"/>
        <end position="126"/>
    </location>
</feature>
<feature type="transmembrane region" description="Helical" evidence="6">
    <location>
        <begin position="211"/>
        <end position="230"/>
    </location>
</feature>
<evidence type="ECO:0000256" key="2">
    <source>
        <dbReference type="ARBA" id="ARBA00022692"/>
    </source>
</evidence>
<keyword evidence="2 6" id="KW-0812">Transmembrane</keyword>
<evidence type="ECO:0000256" key="3">
    <source>
        <dbReference type="ARBA" id="ARBA00022989"/>
    </source>
</evidence>
<evidence type="ECO:0000256" key="1">
    <source>
        <dbReference type="ARBA" id="ARBA00004141"/>
    </source>
</evidence>
<feature type="transmembrane region" description="Helical" evidence="6">
    <location>
        <begin position="376"/>
        <end position="395"/>
    </location>
</feature>
<dbReference type="GO" id="GO:0022857">
    <property type="term" value="F:transmembrane transporter activity"/>
    <property type="evidence" value="ECO:0007669"/>
    <property type="project" value="InterPro"/>
</dbReference>
<dbReference type="PROSITE" id="PS00217">
    <property type="entry name" value="SUGAR_TRANSPORT_2"/>
    <property type="match status" value="1"/>
</dbReference>
<feature type="transmembrane region" description="Helical" evidence="6">
    <location>
        <begin position="465"/>
        <end position="486"/>
    </location>
</feature>
<dbReference type="InParanoid" id="A0A078A5M0"/>
<dbReference type="InterPro" id="IPR051617">
    <property type="entry name" value="UNC-93-like_regulator"/>
</dbReference>
<keyword evidence="3 6" id="KW-1133">Transmembrane helix</keyword>
<feature type="transmembrane region" description="Helical" evidence="6">
    <location>
        <begin position="180"/>
        <end position="205"/>
    </location>
</feature>
<dbReference type="Pfam" id="PF07690">
    <property type="entry name" value="MFS_1"/>
    <property type="match status" value="1"/>
</dbReference>
<accession>A0A078A5M0</accession>
<protein>
    <submittedName>
        <fullName evidence="7">Major facilitator superfamily protein</fullName>
    </submittedName>
</protein>
<feature type="transmembrane region" description="Helical" evidence="6">
    <location>
        <begin position="77"/>
        <end position="97"/>
    </location>
</feature>
<evidence type="ECO:0000313" key="7">
    <source>
        <dbReference type="EMBL" id="CDW77194.1"/>
    </source>
</evidence>
<evidence type="ECO:0000256" key="5">
    <source>
        <dbReference type="SAM" id="Coils"/>
    </source>
</evidence>
<reference evidence="7 8" key="1">
    <citation type="submission" date="2014-06" db="EMBL/GenBank/DDBJ databases">
        <authorList>
            <person name="Swart Estienne"/>
        </authorList>
    </citation>
    <scope>NUCLEOTIDE SEQUENCE [LARGE SCALE GENOMIC DNA]</scope>
    <source>
        <strain evidence="7 8">130c</strain>
    </source>
</reference>
<dbReference type="Gene3D" id="1.20.1250.20">
    <property type="entry name" value="MFS general substrate transporter like domains"/>
    <property type="match status" value="1"/>
</dbReference>
<sequence>MKDINQNIALLPEDHKNRQKYEDARSMNHKGPINDYLNFGKAFMCSLGFLGLYTTIYSAQNIQTVVFQRDGYDSLGFYSNAVAYLFQGLGSVFCVFIQEKIGDILTMAYGAVLNIPFMIIIILPALKSENLKSKSWVYSNGFVYAMILLASVFNGFGQGISQPSSGTYIAQCATEKTKGFFFAFYWAFYMGSQVFGSLIAAFVLGAFDQKYFVIIMAVIGIASCILLFFLKKPIVQHQHDHHFAKEDKNQIDLNEEEKEKVEEVKRESEVNQQKGESRYSLQTKKLTLKQAVASMWKFFYNKRFLVLAPQLFWTGISIAYYSGNLVEMMSDSLQKDGKDDQEQFKLSMLAMVLFGVGEILGCFFIGFIVDRKGSKVATIFNLVIILIMGAVTITFIEVYKYGALAFIMCFFWGFQDSAINTHSQEILGFEFDNNSEPFSVYNILQCVACFIFQIIESAVNDQDDYRWYTIMVTGLGFIFCGMPFFFDFHEKLDTETVDDDFDTRPKQLSLDSNSQISKRILDRQDSAEQKFNAGIGTIRSSSLDNSNTSLSFSNSKLQNSVTKQQKLVF</sequence>
<evidence type="ECO:0000256" key="6">
    <source>
        <dbReference type="SAM" id="Phobius"/>
    </source>
</evidence>
<keyword evidence="5" id="KW-0175">Coiled coil</keyword>
<dbReference type="InterPro" id="IPR036259">
    <property type="entry name" value="MFS_trans_sf"/>
</dbReference>
<feature type="transmembrane region" description="Helical" evidence="6">
    <location>
        <begin position="36"/>
        <end position="57"/>
    </location>
</feature>
<dbReference type="InterPro" id="IPR011701">
    <property type="entry name" value="MFS"/>
</dbReference>
<dbReference type="InterPro" id="IPR005829">
    <property type="entry name" value="Sugar_transporter_CS"/>
</dbReference>
<comment type="subcellular location">
    <subcellularLocation>
        <location evidence="1">Membrane</location>
        <topology evidence="1">Multi-pass membrane protein</topology>
    </subcellularLocation>
</comment>
<dbReference type="PANTHER" id="PTHR23294:SF0">
    <property type="entry name" value="UNC93-LIKE PROTEIN MFSD11"/>
    <property type="match status" value="1"/>
</dbReference>
<dbReference type="Proteomes" id="UP000039865">
    <property type="component" value="Unassembled WGS sequence"/>
</dbReference>
<feature type="coiled-coil region" evidence="5">
    <location>
        <begin position="244"/>
        <end position="274"/>
    </location>
</feature>
<dbReference type="SUPFAM" id="SSF103473">
    <property type="entry name" value="MFS general substrate transporter"/>
    <property type="match status" value="1"/>
</dbReference>
<evidence type="ECO:0000313" key="8">
    <source>
        <dbReference type="Proteomes" id="UP000039865"/>
    </source>
</evidence>
<dbReference type="GO" id="GO:0016020">
    <property type="term" value="C:membrane"/>
    <property type="evidence" value="ECO:0007669"/>
    <property type="project" value="UniProtKB-SubCell"/>
</dbReference>
<feature type="transmembrane region" description="Helical" evidence="6">
    <location>
        <begin position="141"/>
        <end position="160"/>
    </location>
</feature>
<keyword evidence="4 6" id="KW-0472">Membrane</keyword>
<feature type="transmembrane region" description="Helical" evidence="6">
    <location>
        <begin position="304"/>
        <end position="326"/>
    </location>
</feature>
<evidence type="ECO:0000256" key="4">
    <source>
        <dbReference type="ARBA" id="ARBA00023136"/>
    </source>
</evidence>
<gene>
    <name evidence="7" type="primary">Contig4537.g4844</name>
    <name evidence="7" type="ORF">STYLEM_6164</name>
</gene>
<organism evidence="7 8">
    <name type="scientific">Stylonychia lemnae</name>
    <name type="common">Ciliate</name>
    <dbReference type="NCBI Taxonomy" id="5949"/>
    <lineage>
        <taxon>Eukaryota</taxon>
        <taxon>Sar</taxon>
        <taxon>Alveolata</taxon>
        <taxon>Ciliophora</taxon>
        <taxon>Intramacronucleata</taxon>
        <taxon>Spirotrichea</taxon>
        <taxon>Stichotrichia</taxon>
        <taxon>Sporadotrichida</taxon>
        <taxon>Oxytrichidae</taxon>
        <taxon>Stylonychinae</taxon>
        <taxon>Stylonychia</taxon>
    </lineage>
</organism>
<dbReference type="PANTHER" id="PTHR23294">
    <property type="entry name" value="ET TRANSLATION PRODUCT-RELATED"/>
    <property type="match status" value="1"/>
</dbReference>
<feature type="transmembrane region" description="Helical" evidence="6">
    <location>
        <begin position="440"/>
        <end position="459"/>
    </location>
</feature>
<dbReference type="OrthoDB" id="78663at2759"/>